<organism evidence="2 3">
    <name type="scientific">Azospirillum picis</name>
    <dbReference type="NCBI Taxonomy" id="488438"/>
    <lineage>
        <taxon>Bacteria</taxon>
        <taxon>Pseudomonadati</taxon>
        <taxon>Pseudomonadota</taxon>
        <taxon>Alphaproteobacteria</taxon>
        <taxon>Rhodospirillales</taxon>
        <taxon>Azospirillaceae</taxon>
        <taxon>Azospirillum</taxon>
    </lineage>
</organism>
<comment type="caution">
    <text evidence="2">The sequence shown here is derived from an EMBL/GenBank/DDBJ whole genome shotgun (WGS) entry which is preliminary data.</text>
</comment>
<reference evidence="2 3" key="1">
    <citation type="submission" date="2023-07" db="EMBL/GenBank/DDBJ databases">
        <title>Genomic Encyclopedia of Type Strains, Phase IV (KMG-IV): sequencing the most valuable type-strain genomes for metagenomic binning, comparative biology and taxonomic classification.</title>
        <authorList>
            <person name="Goeker M."/>
        </authorList>
    </citation>
    <scope>NUCLEOTIDE SEQUENCE [LARGE SCALE GENOMIC DNA]</scope>
    <source>
        <strain evidence="2 3">DSM 19922</strain>
    </source>
</reference>
<keyword evidence="1" id="KW-0812">Transmembrane</keyword>
<dbReference type="RefSeq" id="WP_209985870.1">
    <property type="nucleotide sequence ID" value="NZ_JAGINO010000017.1"/>
</dbReference>
<feature type="transmembrane region" description="Helical" evidence="1">
    <location>
        <begin position="66"/>
        <end position="88"/>
    </location>
</feature>
<protein>
    <submittedName>
        <fullName evidence="2">Uncharacterized protein</fullName>
    </submittedName>
</protein>
<sequence length="89" mass="9531">MEQRVAKLETDVGEIKRLLSDQIMPMLIRIDERLNGAMAQAASKADLATVKGELLEKLAEKPGKSYLWTVLAVLVGAILAAVAAGVSLK</sequence>
<evidence type="ECO:0000313" key="2">
    <source>
        <dbReference type="EMBL" id="MDQ0535369.1"/>
    </source>
</evidence>
<accession>A0ABU0MPV9</accession>
<name>A0ABU0MPV9_9PROT</name>
<proteinExistence type="predicted"/>
<gene>
    <name evidence="2" type="ORF">QO018_004247</name>
</gene>
<dbReference type="Proteomes" id="UP001244552">
    <property type="component" value="Unassembled WGS sequence"/>
</dbReference>
<keyword evidence="1" id="KW-0472">Membrane</keyword>
<keyword evidence="1" id="KW-1133">Transmembrane helix</keyword>
<evidence type="ECO:0000256" key="1">
    <source>
        <dbReference type="SAM" id="Phobius"/>
    </source>
</evidence>
<evidence type="ECO:0000313" key="3">
    <source>
        <dbReference type="Proteomes" id="UP001244552"/>
    </source>
</evidence>
<keyword evidence="3" id="KW-1185">Reference proteome</keyword>
<dbReference type="EMBL" id="JAUSVU010000017">
    <property type="protein sequence ID" value="MDQ0535369.1"/>
    <property type="molecule type" value="Genomic_DNA"/>
</dbReference>